<dbReference type="SUPFAM" id="SSF53335">
    <property type="entry name" value="S-adenosyl-L-methionine-dependent methyltransferases"/>
    <property type="match status" value="1"/>
</dbReference>
<dbReference type="GO" id="GO:0008168">
    <property type="term" value="F:methyltransferase activity"/>
    <property type="evidence" value="ECO:0007669"/>
    <property type="project" value="UniProtKB-KW"/>
</dbReference>
<dbReference type="RefSeq" id="WP_120585302.1">
    <property type="nucleotide sequence ID" value="NZ_RAWI01000284.1"/>
</dbReference>
<dbReference type="InterPro" id="IPR029063">
    <property type="entry name" value="SAM-dependent_MTases_sf"/>
</dbReference>
<keyword evidence="1" id="KW-0489">Methyltransferase</keyword>
<dbReference type="Pfam" id="PF05401">
    <property type="entry name" value="NodS"/>
    <property type="match status" value="1"/>
</dbReference>
<dbReference type="EMBL" id="RAWI01000284">
    <property type="protein sequence ID" value="RKH98320.1"/>
    <property type="molecule type" value="Genomic_DNA"/>
</dbReference>
<evidence type="ECO:0000313" key="1">
    <source>
        <dbReference type="EMBL" id="RKH98320.1"/>
    </source>
</evidence>
<sequence>MKTSRSAPLLVTPASPSLQETEDPWRFDALGSVRSRDAVTLEALPRARYRSAFEIGGAIGVLTEKLQARCDALLSVEVSRLAQARAIHRCRHLPHVRFQVMAVPDEYPDQQFDLTLLSERACHWSPQELERAQQRILEHLEPGGHLLLVHWTGQSRDMRLNGHDVHDSFRRLSPKNLRHLRGEMDGTWRLDLFERL</sequence>
<evidence type="ECO:0000313" key="2">
    <source>
        <dbReference type="Proteomes" id="UP000278907"/>
    </source>
</evidence>
<dbReference type="Proteomes" id="UP000278907">
    <property type="component" value="Unassembled WGS sequence"/>
</dbReference>
<comment type="caution">
    <text evidence="1">The sequence shown here is derived from an EMBL/GenBank/DDBJ whole genome shotgun (WGS) entry which is preliminary data.</text>
</comment>
<dbReference type="GO" id="GO:0032259">
    <property type="term" value="P:methylation"/>
    <property type="evidence" value="ECO:0007669"/>
    <property type="project" value="UniProtKB-KW"/>
</dbReference>
<dbReference type="CDD" id="cd02440">
    <property type="entry name" value="AdoMet_MTases"/>
    <property type="match status" value="1"/>
</dbReference>
<name>A0ABX9QAC6_9BACT</name>
<dbReference type="InterPro" id="IPR008715">
    <property type="entry name" value="SAM-MeTfrase_NodS-like"/>
</dbReference>
<proteinExistence type="predicted"/>
<organism evidence="1 2">
    <name type="scientific">Corallococcus praedator</name>
    <dbReference type="NCBI Taxonomy" id="2316724"/>
    <lineage>
        <taxon>Bacteria</taxon>
        <taxon>Pseudomonadati</taxon>
        <taxon>Myxococcota</taxon>
        <taxon>Myxococcia</taxon>
        <taxon>Myxococcales</taxon>
        <taxon>Cystobacterineae</taxon>
        <taxon>Myxococcaceae</taxon>
        <taxon>Corallococcus</taxon>
    </lineage>
</organism>
<accession>A0ABX9QAC6</accession>
<protein>
    <submittedName>
        <fullName evidence="1">Methyltransferase domain-containing protein</fullName>
    </submittedName>
</protein>
<keyword evidence="1" id="KW-0808">Transferase</keyword>
<gene>
    <name evidence="1" type="ORF">D7Y13_29000</name>
</gene>
<reference evidence="1 2" key="1">
    <citation type="submission" date="2018-09" db="EMBL/GenBank/DDBJ databases">
        <authorList>
            <person name="Livingstone P.G."/>
            <person name="Whitworth D.E."/>
        </authorList>
    </citation>
    <scope>NUCLEOTIDE SEQUENCE [LARGE SCALE GENOMIC DNA]</scope>
    <source>
        <strain evidence="1 2">CA031B</strain>
    </source>
</reference>
<keyword evidence="2" id="KW-1185">Reference proteome</keyword>
<dbReference type="Gene3D" id="3.40.50.150">
    <property type="entry name" value="Vaccinia Virus protein VP39"/>
    <property type="match status" value="1"/>
</dbReference>